<sequence>MSRFINIEEDTSTEKKTRLAIQEIIDGKLPTIAAAASKYYLDANELYQNSFDILAFGKTLSALEYGPIDRFIYEKYAYGNPATSREVKEFTRIYLNTLNRKRYVTDIWLNDYLREHFTEVFRYDGFIIPRFNRYGVEKLRDRTLSHITNDFFDSLEKFIKAEDIDKEDIWHFDESRYVFGSNKDKTIFSSSNKSRIYVRPPKNKDRCTVIEAISAAGQKLPPLFVFDGKCSREIITHIDSLSCYYSLAEVGLLTPEISYKWLKEVFNPITRPVDAKKRILILYGHMNYLNTFFIDRCMLESIICLFIPYKAPDFFDAMPKRAFSPIVEDQQGETTGEVLPTKISSALTVENFIKMYQEARNQMITKELILHAWKEYGIFPRDRTKVLSRIVDKPKKDRDIDSVFDSIIEKNIKNNVMEVDETSSSHSQSPDSPFFVTNCSSSTSTNFFGIEETTLEAENMVRTTSENRYEHELDRIRERSPIRRLSHNDITPSDKTYINMLENQVEQLKIENEILKLSLDKQTLEINELRYQRDFKLWGYDS</sequence>
<protein>
    <submittedName>
        <fullName evidence="3">Transposase</fullName>
    </submittedName>
</protein>
<feature type="coiled-coil region" evidence="1">
    <location>
        <begin position="498"/>
        <end position="525"/>
    </location>
</feature>
<gene>
    <name evidence="3" type="ORF">G210_2969</name>
</gene>
<dbReference type="Proteomes" id="UP000011777">
    <property type="component" value="Unassembled WGS sequence"/>
</dbReference>
<feature type="domain" description="DDE-1" evidence="2">
    <location>
        <begin position="208"/>
        <end position="373"/>
    </location>
</feature>
<accession>M3JV29</accession>
<organism evidence="3 4">
    <name type="scientific">Candida maltosa (strain Xu316)</name>
    <name type="common">Yeast</name>
    <dbReference type="NCBI Taxonomy" id="1245528"/>
    <lineage>
        <taxon>Eukaryota</taxon>
        <taxon>Fungi</taxon>
        <taxon>Dikarya</taxon>
        <taxon>Ascomycota</taxon>
        <taxon>Saccharomycotina</taxon>
        <taxon>Pichiomycetes</taxon>
        <taxon>Debaryomycetaceae</taxon>
        <taxon>Candida/Lodderomyces clade</taxon>
        <taxon>Candida</taxon>
    </lineage>
</organism>
<evidence type="ECO:0000259" key="2">
    <source>
        <dbReference type="Pfam" id="PF03184"/>
    </source>
</evidence>
<keyword evidence="1" id="KW-0175">Coiled coil</keyword>
<dbReference type="HOGENOM" id="CLU_502465_0_0_1"/>
<dbReference type="InterPro" id="IPR004875">
    <property type="entry name" value="DDE_SF_endonuclease_dom"/>
</dbReference>
<dbReference type="OMA" id="MLESIIC"/>
<proteinExistence type="predicted"/>
<name>M3JV29_CANMX</name>
<evidence type="ECO:0000313" key="3">
    <source>
        <dbReference type="EMBL" id="EMG46770.1"/>
    </source>
</evidence>
<evidence type="ECO:0000313" key="4">
    <source>
        <dbReference type="Proteomes" id="UP000011777"/>
    </source>
</evidence>
<dbReference type="OrthoDB" id="4033386at2759"/>
<dbReference type="Pfam" id="PF03184">
    <property type="entry name" value="DDE_1"/>
    <property type="match status" value="1"/>
</dbReference>
<comment type="caution">
    <text evidence="3">The sequence shown here is derived from an EMBL/GenBank/DDBJ whole genome shotgun (WGS) entry which is preliminary data.</text>
</comment>
<reference evidence="3 4" key="1">
    <citation type="submission" date="2013-02" db="EMBL/GenBank/DDBJ databases">
        <title>Genome sequence of Candida maltosa Xu316, a potential industrial strain for xylitol and ethanol production.</title>
        <authorList>
            <person name="Yu J."/>
            <person name="Wang Q."/>
            <person name="Geng X."/>
            <person name="Bao W."/>
            <person name="He P."/>
            <person name="Cai J."/>
        </authorList>
    </citation>
    <scope>NUCLEOTIDE SEQUENCE [LARGE SCALE GENOMIC DNA]</scope>
    <source>
        <strain evidence="4">Xu316</strain>
    </source>
</reference>
<dbReference type="EMBL" id="AOGT01001878">
    <property type="protein sequence ID" value="EMG46770.1"/>
    <property type="molecule type" value="Genomic_DNA"/>
</dbReference>
<dbReference type="AlphaFoldDB" id="M3JV29"/>
<keyword evidence="4" id="KW-1185">Reference proteome</keyword>
<dbReference type="STRING" id="1245528.M3JV29"/>
<evidence type="ECO:0000256" key="1">
    <source>
        <dbReference type="SAM" id="Coils"/>
    </source>
</evidence>
<dbReference type="GO" id="GO:0003676">
    <property type="term" value="F:nucleic acid binding"/>
    <property type="evidence" value="ECO:0007669"/>
    <property type="project" value="InterPro"/>
</dbReference>